<feature type="region of interest" description="Disordered" evidence="1">
    <location>
        <begin position="86"/>
        <end position="106"/>
    </location>
</feature>
<keyword evidence="2" id="KW-0812">Transmembrane</keyword>
<name>A0ABU6H086_9BACL</name>
<keyword evidence="4" id="KW-1185">Reference proteome</keyword>
<proteinExistence type="predicted"/>
<reference evidence="3 4" key="1">
    <citation type="submission" date="2023-03" db="EMBL/GenBank/DDBJ databases">
        <title>Bacillus Genome Sequencing.</title>
        <authorList>
            <person name="Dunlap C."/>
        </authorList>
    </citation>
    <scope>NUCLEOTIDE SEQUENCE [LARGE SCALE GENOMIC DNA]</scope>
    <source>
        <strain evidence="3 4">BD-525</strain>
    </source>
</reference>
<dbReference type="Proteomes" id="UP001344632">
    <property type="component" value="Unassembled WGS sequence"/>
</dbReference>
<evidence type="ECO:0000313" key="3">
    <source>
        <dbReference type="EMBL" id="MEC0244181.1"/>
    </source>
</evidence>
<dbReference type="EMBL" id="JARLKZ010000036">
    <property type="protein sequence ID" value="MEC0244181.1"/>
    <property type="molecule type" value="Genomic_DNA"/>
</dbReference>
<organism evidence="3 4">
    <name type="scientific">Paenibacillus dokdonensis</name>
    <dbReference type="NCBI Taxonomy" id="2567944"/>
    <lineage>
        <taxon>Bacteria</taxon>
        <taxon>Bacillati</taxon>
        <taxon>Bacillota</taxon>
        <taxon>Bacilli</taxon>
        <taxon>Bacillales</taxon>
        <taxon>Paenibacillaceae</taxon>
        <taxon>Paenibacillus</taxon>
    </lineage>
</organism>
<dbReference type="RefSeq" id="WP_326091821.1">
    <property type="nucleotide sequence ID" value="NZ_JARLKZ010000036.1"/>
</dbReference>
<evidence type="ECO:0000313" key="4">
    <source>
        <dbReference type="Proteomes" id="UP001344632"/>
    </source>
</evidence>
<evidence type="ECO:0000256" key="2">
    <source>
        <dbReference type="SAM" id="Phobius"/>
    </source>
</evidence>
<keyword evidence="2" id="KW-0472">Membrane</keyword>
<feature type="transmembrane region" description="Helical" evidence="2">
    <location>
        <begin position="7"/>
        <end position="29"/>
    </location>
</feature>
<comment type="caution">
    <text evidence="3">The sequence shown here is derived from an EMBL/GenBank/DDBJ whole genome shotgun (WGS) entry which is preliminary data.</text>
</comment>
<accession>A0ABU6H086</accession>
<protein>
    <submittedName>
        <fullName evidence="3">Uncharacterized protein</fullName>
    </submittedName>
</protein>
<evidence type="ECO:0000256" key="1">
    <source>
        <dbReference type="SAM" id="MobiDB-lite"/>
    </source>
</evidence>
<keyword evidence="2" id="KW-1133">Transmembrane helix</keyword>
<feature type="transmembrane region" description="Helical" evidence="2">
    <location>
        <begin position="49"/>
        <end position="68"/>
    </location>
</feature>
<gene>
    <name evidence="3" type="ORF">P4H66_30680</name>
</gene>
<sequence length="106" mass="11970">MNRRGAGVVFVAIAAFLLGIRYLTAVMLLPGNNGWSWDYYHEILAKSGGTLLTLSILSLVVGIIYLVLADFKKLFQVKENWNEEQEKIRDWDESLHSPSSKDDKPS</sequence>